<evidence type="ECO:0000313" key="4">
    <source>
        <dbReference type="Proteomes" id="UP000617531"/>
    </source>
</evidence>
<evidence type="ECO:0000256" key="1">
    <source>
        <dbReference type="SAM" id="MobiDB-lite"/>
    </source>
</evidence>
<reference evidence="3" key="2">
    <citation type="submission" date="2020-09" db="EMBL/GenBank/DDBJ databases">
        <authorList>
            <person name="Sun Q."/>
            <person name="Zhou Y."/>
        </authorList>
    </citation>
    <scope>NUCLEOTIDE SEQUENCE</scope>
    <source>
        <strain evidence="3">CGMCC 1.16548</strain>
    </source>
</reference>
<dbReference type="AlphaFoldDB" id="A0A8J3GNE4"/>
<feature type="region of interest" description="Disordered" evidence="1">
    <location>
        <begin position="33"/>
        <end position="62"/>
    </location>
</feature>
<gene>
    <name evidence="3" type="ORF">GCM10011600_04580</name>
</gene>
<feature type="signal peptide" evidence="2">
    <location>
        <begin position="1"/>
        <end position="26"/>
    </location>
</feature>
<keyword evidence="2" id="KW-0732">Signal</keyword>
<evidence type="ECO:0008006" key="5">
    <source>
        <dbReference type="Google" id="ProtNLM"/>
    </source>
</evidence>
<dbReference type="EMBL" id="BNAI01000001">
    <property type="protein sequence ID" value="GHF07025.1"/>
    <property type="molecule type" value="Genomic_DNA"/>
</dbReference>
<feature type="chain" id="PRO_5038689209" description="DUF3558 domain-containing protein" evidence="2">
    <location>
        <begin position="27"/>
        <end position="199"/>
    </location>
</feature>
<proteinExistence type="predicted"/>
<evidence type="ECO:0000256" key="2">
    <source>
        <dbReference type="SAM" id="SignalP"/>
    </source>
</evidence>
<evidence type="ECO:0000313" key="3">
    <source>
        <dbReference type="EMBL" id="GHF07025.1"/>
    </source>
</evidence>
<sequence length="199" mass="20648">MPAASSPLIRRATASLAIAATLLTLAACVDAPEQPEQPDSSATPTDSPTVEPAPSASDTPDALDIECTDLVDLDTMYAFDPNFALVGPFDPDSGSLAADDLAAGGVVCQWVRESGGGTIDLSVAAYSADQIDELKNEAFAESQMVPTYGEEAYFEVEGDVGTAIVFHGRYRLVLSSEAFFEPGEPTGIIEAALAALDAL</sequence>
<organism evidence="3 4">
    <name type="scientific">Pseudolysinimonas yzui</name>
    <dbReference type="NCBI Taxonomy" id="2708254"/>
    <lineage>
        <taxon>Bacteria</taxon>
        <taxon>Bacillati</taxon>
        <taxon>Actinomycetota</taxon>
        <taxon>Actinomycetes</taxon>
        <taxon>Micrococcales</taxon>
        <taxon>Microbacteriaceae</taxon>
        <taxon>Pseudolysinimonas</taxon>
    </lineage>
</organism>
<protein>
    <recommendedName>
        <fullName evidence="5">DUF3558 domain-containing protein</fullName>
    </recommendedName>
</protein>
<feature type="compositionally biased region" description="Polar residues" evidence="1">
    <location>
        <begin position="37"/>
        <end position="48"/>
    </location>
</feature>
<keyword evidence="4" id="KW-1185">Reference proteome</keyword>
<accession>A0A8J3GNE4</accession>
<comment type="caution">
    <text evidence="3">The sequence shown here is derived from an EMBL/GenBank/DDBJ whole genome shotgun (WGS) entry which is preliminary data.</text>
</comment>
<dbReference type="RefSeq" id="WP_191281747.1">
    <property type="nucleotide sequence ID" value="NZ_BNAI01000001.1"/>
</dbReference>
<reference evidence="3" key="1">
    <citation type="journal article" date="2014" name="Int. J. Syst. Evol. Microbiol.">
        <title>Complete genome sequence of Corynebacterium casei LMG S-19264T (=DSM 44701T), isolated from a smear-ripened cheese.</title>
        <authorList>
            <consortium name="US DOE Joint Genome Institute (JGI-PGF)"/>
            <person name="Walter F."/>
            <person name="Albersmeier A."/>
            <person name="Kalinowski J."/>
            <person name="Ruckert C."/>
        </authorList>
    </citation>
    <scope>NUCLEOTIDE SEQUENCE</scope>
    <source>
        <strain evidence="3">CGMCC 1.16548</strain>
    </source>
</reference>
<dbReference type="Proteomes" id="UP000617531">
    <property type="component" value="Unassembled WGS sequence"/>
</dbReference>
<name>A0A8J3GNE4_9MICO</name>